<reference evidence="8 9" key="1">
    <citation type="submission" date="2019-06" db="EMBL/GenBank/DDBJ databases">
        <title>Sequencing the genomes of 1000 actinobacteria strains.</title>
        <authorList>
            <person name="Klenk H.-P."/>
        </authorList>
    </citation>
    <scope>NUCLEOTIDE SEQUENCE [LARGE SCALE GENOMIC DNA]</scope>
    <source>
        <strain evidence="8 9">DSM 102200</strain>
    </source>
</reference>
<keyword evidence="9" id="KW-1185">Reference proteome</keyword>
<keyword evidence="2" id="KW-1003">Cell membrane</keyword>
<dbReference type="AlphaFoldDB" id="A0A543CSE2"/>
<evidence type="ECO:0000256" key="5">
    <source>
        <dbReference type="ARBA" id="ARBA00023136"/>
    </source>
</evidence>
<evidence type="ECO:0000256" key="1">
    <source>
        <dbReference type="ARBA" id="ARBA00004651"/>
    </source>
</evidence>
<feature type="transmembrane region" description="Helical" evidence="6">
    <location>
        <begin position="69"/>
        <end position="88"/>
    </location>
</feature>
<dbReference type="GO" id="GO:0005886">
    <property type="term" value="C:plasma membrane"/>
    <property type="evidence" value="ECO:0007669"/>
    <property type="project" value="UniProtKB-SubCell"/>
</dbReference>
<dbReference type="RefSeq" id="WP_221640208.1">
    <property type="nucleotide sequence ID" value="NZ_VFOZ01000001.1"/>
</dbReference>
<dbReference type="NCBIfam" id="TIGR03954">
    <property type="entry name" value="integ_memb_HG"/>
    <property type="match status" value="1"/>
</dbReference>
<comment type="caution">
    <text evidence="8">The sequence shown here is derived from an EMBL/GenBank/DDBJ whole genome shotgun (WGS) entry which is preliminary data.</text>
</comment>
<keyword evidence="5 6" id="KW-0472">Membrane</keyword>
<keyword evidence="3 6" id="KW-0812">Transmembrane</keyword>
<evidence type="ECO:0000313" key="9">
    <source>
        <dbReference type="Proteomes" id="UP000316096"/>
    </source>
</evidence>
<protein>
    <submittedName>
        <fullName evidence="8">Integral membrane protein</fullName>
    </submittedName>
</protein>
<evidence type="ECO:0000256" key="6">
    <source>
        <dbReference type="SAM" id="Phobius"/>
    </source>
</evidence>
<comment type="subcellular location">
    <subcellularLocation>
        <location evidence="1">Cell membrane</location>
        <topology evidence="1">Multi-pass membrane protein</topology>
    </subcellularLocation>
</comment>
<feature type="transmembrane region" description="Helical" evidence="6">
    <location>
        <begin position="12"/>
        <end position="32"/>
    </location>
</feature>
<evidence type="ECO:0000256" key="3">
    <source>
        <dbReference type="ARBA" id="ARBA00022692"/>
    </source>
</evidence>
<dbReference type="Proteomes" id="UP000316096">
    <property type="component" value="Unassembled WGS sequence"/>
</dbReference>
<organism evidence="8 9">
    <name type="scientific">Actinoallomurus bryophytorum</name>
    <dbReference type="NCBI Taxonomy" id="1490222"/>
    <lineage>
        <taxon>Bacteria</taxon>
        <taxon>Bacillati</taxon>
        <taxon>Actinomycetota</taxon>
        <taxon>Actinomycetes</taxon>
        <taxon>Streptosporangiales</taxon>
        <taxon>Thermomonosporaceae</taxon>
        <taxon>Actinoallomurus</taxon>
    </lineage>
</organism>
<dbReference type="InterPro" id="IPR023845">
    <property type="entry name" value="DUF3817_TM"/>
</dbReference>
<name>A0A543CSE2_9ACTN</name>
<gene>
    <name evidence="8" type="ORF">FB559_5737</name>
</gene>
<evidence type="ECO:0000259" key="7">
    <source>
        <dbReference type="Pfam" id="PF12823"/>
    </source>
</evidence>
<dbReference type="EMBL" id="VFOZ01000001">
    <property type="protein sequence ID" value="TQM00033.1"/>
    <property type="molecule type" value="Genomic_DNA"/>
</dbReference>
<dbReference type="PANTHER" id="PTHR40077:SF2">
    <property type="entry name" value="MEMBRANE PROTEIN"/>
    <property type="match status" value="1"/>
</dbReference>
<dbReference type="Pfam" id="PF12823">
    <property type="entry name" value="DUF3817"/>
    <property type="match status" value="1"/>
</dbReference>
<evidence type="ECO:0000256" key="4">
    <source>
        <dbReference type="ARBA" id="ARBA00022989"/>
    </source>
</evidence>
<evidence type="ECO:0000256" key="2">
    <source>
        <dbReference type="ARBA" id="ARBA00022475"/>
    </source>
</evidence>
<sequence>MQGAVTRYRVMAYVTGTLLIILFFVAVPLKIFAHSGTLSTLVGLPHGVVCYPLYLLTTFDLYRRVRWPLSKVALIVLAGVIPFLTFYVERKVVAELRDRSEPTPVGTAG</sequence>
<dbReference type="PANTHER" id="PTHR40077">
    <property type="entry name" value="MEMBRANE PROTEIN-RELATED"/>
    <property type="match status" value="1"/>
</dbReference>
<proteinExistence type="predicted"/>
<evidence type="ECO:0000313" key="8">
    <source>
        <dbReference type="EMBL" id="TQM00033.1"/>
    </source>
</evidence>
<keyword evidence="4 6" id="KW-1133">Transmembrane helix</keyword>
<feature type="domain" description="DUF3817" evidence="7">
    <location>
        <begin position="6"/>
        <end position="92"/>
    </location>
</feature>
<accession>A0A543CSE2</accession>